<organism evidence="1 2">
    <name type="scientific">Methylobacterium oryzae CBMB20</name>
    <dbReference type="NCBI Taxonomy" id="693986"/>
    <lineage>
        <taxon>Bacteria</taxon>
        <taxon>Pseudomonadati</taxon>
        <taxon>Pseudomonadota</taxon>
        <taxon>Alphaproteobacteria</taxon>
        <taxon>Hyphomicrobiales</taxon>
        <taxon>Methylobacteriaceae</taxon>
        <taxon>Methylobacterium</taxon>
    </lineage>
</organism>
<proteinExistence type="predicted"/>
<gene>
    <name evidence="1" type="ORF">MOC_1088</name>
</gene>
<dbReference type="EMBL" id="CP003811">
    <property type="protein sequence ID" value="AIQ88843.1"/>
    <property type="molecule type" value="Genomic_DNA"/>
</dbReference>
<reference evidence="1 2" key="1">
    <citation type="journal article" date="2014" name="PLoS ONE">
        <title>Genome Information of Methylobacterium oryzae, a Plant-Probiotic Methylotroph in the Phyllosphere.</title>
        <authorList>
            <person name="Kwak M.J."/>
            <person name="Jeong H."/>
            <person name="Madhaiyan M."/>
            <person name="Lee Y."/>
            <person name="Sa T.M."/>
            <person name="Oh T.K."/>
            <person name="Kim J.F."/>
        </authorList>
    </citation>
    <scope>NUCLEOTIDE SEQUENCE [LARGE SCALE GENOMIC DNA]</scope>
    <source>
        <strain evidence="1 2">CBMB20</strain>
    </source>
</reference>
<dbReference type="GeneID" id="96603721"/>
<dbReference type="eggNOG" id="ENOG502ZZ7S">
    <property type="taxonomic scope" value="Bacteria"/>
</dbReference>
<evidence type="ECO:0000313" key="2">
    <source>
        <dbReference type="Proteomes" id="UP000029492"/>
    </source>
</evidence>
<sequence>MTLFKPQETGEIRSSKSAADLSRRVAPAASADLIPFPGAEARRSSRIPRSGERRGEILLFLGVRYERLAS</sequence>
<evidence type="ECO:0000313" key="1">
    <source>
        <dbReference type="EMBL" id="AIQ88843.1"/>
    </source>
</evidence>
<dbReference type="KEGG" id="mor:MOC_1088"/>
<keyword evidence="2" id="KW-1185">Reference proteome</keyword>
<name>A0A089NSL1_9HYPH</name>
<protein>
    <submittedName>
        <fullName evidence="1">Protein of unassigned function</fullName>
    </submittedName>
</protein>
<dbReference type="Proteomes" id="UP000029492">
    <property type="component" value="Chromosome"/>
</dbReference>
<dbReference type="AlphaFoldDB" id="A0A089NSL1"/>
<dbReference type="HOGENOM" id="CLU_2753259_0_0_5"/>
<accession>A0A089NSL1</accession>
<dbReference type="RefSeq" id="WP_043349728.1">
    <property type="nucleotide sequence ID" value="NZ_CP003811.1"/>
</dbReference>